<dbReference type="InterPro" id="IPR000524">
    <property type="entry name" value="Tscrpt_reg_HTH_GntR"/>
</dbReference>
<keyword evidence="1" id="KW-0805">Transcription regulation</keyword>
<dbReference type="InterPro" id="IPR011711">
    <property type="entry name" value="GntR_C"/>
</dbReference>
<dbReference type="Proteomes" id="UP001499882">
    <property type="component" value="Unassembled WGS sequence"/>
</dbReference>
<dbReference type="InterPro" id="IPR036388">
    <property type="entry name" value="WH-like_DNA-bd_sf"/>
</dbReference>
<dbReference type="PANTHER" id="PTHR43537:SF20">
    <property type="entry name" value="HTH-TYPE TRANSCRIPTIONAL REPRESSOR GLAR"/>
    <property type="match status" value="1"/>
</dbReference>
<dbReference type="Pfam" id="PF00392">
    <property type="entry name" value="GntR"/>
    <property type="match status" value="1"/>
</dbReference>
<dbReference type="InterPro" id="IPR036390">
    <property type="entry name" value="WH_DNA-bd_sf"/>
</dbReference>
<dbReference type="SMART" id="SM00895">
    <property type="entry name" value="FCD"/>
    <property type="match status" value="1"/>
</dbReference>
<keyword evidence="2" id="KW-0238">DNA-binding</keyword>
<dbReference type="PROSITE" id="PS50949">
    <property type="entry name" value="HTH_GNTR"/>
    <property type="match status" value="1"/>
</dbReference>
<evidence type="ECO:0000256" key="1">
    <source>
        <dbReference type="ARBA" id="ARBA00023015"/>
    </source>
</evidence>
<comment type="caution">
    <text evidence="5">The sequence shown here is derived from an EMBL/GenBank/DDBJ whole genome shotgun (WGS) entry which is preliminary data.</text>
</comment>
<dbReference type="PANTHER" id="PTHR43537">
    <property type="entry name" value="TRANSCRIPTIONAL REGULATOR, GNTR FAMILY"/>
    <property type="match status" value="1"/>
</dbReference>
<name>A0ABP8YYU3_9ACTN</name>
<evidence type="ECO:0000256" key="3">
    <source>
        <dbReference type="ARBA" id="ARBA00023163"/>
    </source>
</evidence>
<gene>
    <name evidence="5" type="ORF">GCM10023350_28990</name>
</gene>
<sequence>MVRMPPRTRTATPTRADLVLADIRADILNGRLAPGSRLGFAGLGERYDVSTGVLREVLPRLVEQGLATSESQLGFRVIDVSVDRLQRLTEARVALDTLVTREAIAHGDLAWEAGVVATHHTLARSGGENEAHDISEDWILAHEAFHVAILGGCPNEYLVDAAVRLRSISLVYRVWSAPAAERAHRDVEQEHREIMESVVARDSDRAAELTVAHIRRSTDLLISGRPADAPVA</sequence>
<dbReference type="InterPro" id="IPR008920">
    <property type="entry name" value="TF_FadR/GntR_C"/>
</dbReference>
<dbReference type="EMBL" id="BAABKN010000016">
    <property type="protein sequence ID" value="GAA4742445.1"/>
    <property type="molecule type" value="Genomic_DNA"/>
</dbReference>
<proteinExistence type="predicted"/>
<evidence type="ECO:0000256" key="2">
    <source>
        <dbReference type="ARBA" id="ARBA00023125"/>
    </source>
</evidence>
<dbReference type="Gene3D" id="1.20.120.530">
    <property type="entry name" value="GntR ligand-binding domain-like"/>
    <property type="match status" value="1"/>
</dbReference>
<keyword evidence="3" id="KW-0804">Transcription</keyword>
<accession>A0ABP8YYU3</accession>
<evidence type="ECO:0000259" key="4">
    <source>
        <dbReference type="PROSITE" id="PS50949"/>
    </source>
</evidence>
<feature type="domain" description="HTH gntR-type" evidence="4">
    <location>
        <begin position="13"/>
        <end position="80"/>
    </location>
</feature>
<dbReference type="Pfam" id="PF07729">
    <property type="entry name" value="FCD"/>
    <property type="match status" value="1"/>
</dbReference>
<dbReference type="SUPFAM" id="SSF46785">
    <property type="entry name" value="Winged helix' DNA-binding domain"/>
    <property type="match status" value="1"/>
</dbReference>
<protein>
    <submittedName>
        <fullName evidence="5">GntR family transcriptional regulator</fullName>
    </submittedName>
</protein>
<evidence type="ECO:0000313" key="6">
    <source>
        <dbReference type="Proteomes" id="UP001499882"/>
    </source>
</evidence>
<evidence type="ECO:0000313" key="5">
    <source>
        <dbReference type="EMBL" id="GAA4742445.1"/>
    </source>
</evidence>
<keyword evidence="6" id="KW-1185">Reference proteome</keyword>
<reference evidence="6" key="1">
    <citation type="journal article" date="2019" name="Int. J. Syst. Evol. Microbiol.">
        <title>The Global Catalogue of Microorganisms (GCM) 10K type strain sequencing project: providing services to taxonomists for standard genome sequencing and annotation.</title>
        <authorList>
            <consortium name="The Broad Institute Genomics Platform"/>
            <consortium name="The Broad Institute Genome Sequencing Center for Infectious Disease"/>
            <person name="Wu L."/>
            <person name="Ma J."/>
        </authorList>
    </citation>
    <scope>NUCLEOTIDE SEQUENCE [LARGE SCALE GENOMIC DNA]</scope>
    <source>
        <strain evidence="6">JCM 18532</strain>
    </source>
</reference>
<dbReference type="SMART" id="SM00345">
    <property type="entry name" value="HTH_GNTR"/>
    <property type="match status" value="1"/>
</dbReference>
<dbReference type="SUPFAM" id="SSF48008">
    <property type="entry name" value="GntR ligand-binding domain-like"/>
    <property type="match status" value="1"/>
</dbReference>
<dbReference type="Gene3D" id="1.10.10.10">
    <property type="entry name" value="Winged helix-like DNA-binding domain superfamily/Winged helix DNA-binding domain"/>
    <property type="match status" value="1"/>
</dbReference>
<organism evidence="5 6">
    <name type="scientific">Nocardioides endophyticus</name>
    <dbReference type="NCBI Taxonomy" id="1353775"/>
    <lineage>
        <taxon>Bacteria</taxon>
        <taxon>Bacillati</taxon>
        <taxon>Actinomycetota</taxon>
        <taxon>Actinomycetes</taxon>
        <taxon>Propionibacteriales</taxon>
        <taxon>Nocardioidaceae</taxon>
        <taxon>Nocardioides</taxon>
    </lineage>
</organism>